<feature type="domain" description="DUF4440" evidence="1">
    <location>
        <begin position="8"/>
        <end position="117"/>
    </location>
</feature>
<dbReference type="InterPro" id="IPR027843">
    <property type="entry name" value="DUF4440"/>
</dbReference>
<dbReference type="NCBIfam" id="TIGR02246">
    <property type="entry name" value="SgcJ/EcaC family oxidoreductase"/>
    <property type="match status" value="1"/>
</dbReference>
<dbReference type="CDD" id="cd00531">
    <property type="entry name" value="NTF2_like"/>
    <property type="match status" value="1"/>
</dbReference>
<dbReference type="InterPro" id="IPR032710">
    <property type="entry name" value="NTF2-like_dom_sf"/>
</dbReference>
<accession>A0ABX1DYI2</accession>
<dbReference type="Proteomes" id="UP000787635">
    <property type="component" value="Unassembled WGS sequence"/>
</dbReference>
<evidence type="ECO:0000313" key="2">
    <source>
        <dbReference type="EMBL" id="NKC29936.1"/>
    </source>
</evidence>
<dbReference type="SUPFAM" id="SSF54427">
    <property type="entry name" value="NTF2-like"/>
    <property type="match status" value="1"/>
</dbReference>
<evidence type="ECO:0000313" key="3">
    <source>
        <dbReference type="Proteomes" id="UP000787635"/>
    </source>
</evidence>
<proteinExistence type="predicted"/>
<keyword evidence="3" id="KW-1185">Reference proteome</keyword>
<gene>
    <name evidence="2" type="ORF">HEQ75_03610</name>
</gene>
<organism evidence="2 3">
    <name type="scientific">Falsiroseomonas selenitidurans</name>
    <dbReference type="NCBI Taxonomy" id="2716335"/>
    <lineage>
        <taxon>Bacteria</taxon>
        <taxon>Pseudomonadati</taxon>
        <taxon>Pseudomonadota</taxon>
        <taxon>Alphaproteobacteria</taxon>
        <taxon>Acetobacterales</taxon>
        <taxon>Roseomonadaceae</taxon>
        <taxon>Falsiroseomonas</taxon>
    </lineage>
</organism>
<reference evidence="2 3" key="1">
    <citation type="submission" date="2020-03" db="EMBL/GenBank/DDBJ databases">
        <title>Roseomonas selenitidurans sp. nov. isolated from urban soil.</title>
        <authorList>
            <person name="Liu H."/>
        </authorList>
    </citation>
    <scope>NUCLEOTIDE SEQUENCE [LARGE SCALE GENOMIC DNA]</scope>
    <source>
        <strain evidence="2 3">BU-1</strain>
    </source>
</reference>
<evidence type="ECO:0000259" key="1">
    <source>
        <dbReference type="Pfam" id="PF14534"/>
    </source>
</evidence>
<dbReference type="EMBL" id="JAAVNE010000003">
    <property type="protein sequence ID" value="NKC29936.1"/>
    <property type="molecule type" value="Genomic_DNA"/>
</dbReference>
<sequence>MTQDEAAIRQIVQRWFDATQAGDLDAVAALMTEDVVFMVPGKAPFGRDAFLAAARAMQGVKIEGSSTVQEVEVLGDLAWVRGQVKVAVTPWHGGPMKHMAGGTLSIFRRGRDGAWRLARDANLLSPGPA</sequence>
<dbReference type="InterPro" id="IPR011944">
    <property type="entry name" value="Steroid_delta5-4_isomerase"/>
</dbReference>
<dbReference type="Gene3D" id="3.10.450.50">
    <property type="match status" value="1"/>
</dbReference>
<dbReference type="Pfam" id="PF14534">
    <property type="entry name" value="DUF4440"/>
    <property type="match status" value="1"/>
</dbReference>
<protein>
    <submittedName>
        <fullName evidence="2">SgcJ/EcaC family oxidoreductase</fullName>
    </submittedName>
</protein>
<dbReference type="RefSeq" id="WP_168027556.1">
    <property type="nucleotide sequence ID" value="NZ_JAAVNE010000003.1"/>
</dbReference>
<comment type="caution">
    <text evidence="2">The sequence shown here is derived from an EMBL/GenBank/DDBJ whole genome shotgun (WGS) entry which is preliminary data.</text>
</comment>
<name>A0ABX1DYI2_9PROT</name>